<evidence type="ECO:0000259" key="3">
    <source>
        <dbReference type="PROSITE" id="PS51898"/>
    </source>
</evidence>
<dbReference type="Gene3D" id="1.10.443.10">
    <property type="entry name" value="Intergrase catalytic core"/>
    <property type="match status" value="1"/>
</dbReference>
<dbReference type="InterPro" id="IPR011010">
    <property type="entry name" value="DNA_brk_join_enz"/>
</dbReference>
<name>A0ABU5ADF7_9HYPH</name>
<feature type="region of interest" description="Disordered" evidence="2">
    <location>
        <begin position="1"/>
        <end position="22"/>
    </location>
</feature>
<comment type="caution">
    <text evidence="4">The sequence shown here is derived from an EMBL/GenBank/DDBJ whole genome shotgun (WGS) entry which is preliminary data.</text>
</comment>
<proteinExistence type="predicted"/>
<gene>
    <name evidence="4" type="ORF">RFM42_29925</name>
</gene>
<evidence type="ECO:0000313" key="4">
    <source>
        <dbReference type="EMBL" id="MDX8535243.1"/>
    </source>
</evidence>
<dbReference type="InterPro" id="IPR002104">
    <property type="entry name" value="Integrase_catalytic"/>
</dbReference>
<protein>
    <submittedName>
        <fullName evidence="4">Site-specific integrase</fullName>
    </submittedName>
</protein>
<sequence>MSPVTRAHADVDAEEPGVEPWRKRLGPQPFQIRRFNGRNGRAVAILVDEKAGPAFYPNVFVTAAFVKANRSPETCVKALASIAMARCWAKSRGADLDLQLRTGDLLSIEEVESLADYLLLSARAQAEQITPVKNHGAGTQILRPFGSRPQQAMAADSRLANPKEAAVRIHYVAEYFDWHLKLRLGSLERLKRESADLRTLGEQLLSRLRQRGRGFNISTSDDETREGIPAEMVDKITAALAPGSPDNPFEPGFVQDRNHLLWLLYASSGARRAEIQSVLVRDVVYANRTVFVRRSKTQPRDVFIGKEGAEAFDSFVETHWSRLPKAARKHGQLFTDKQGRLLSLRQVNRIFERIRAMLPDAPGYLTPHTMRRTWNDRFSELVDQQPPDKRMDPEQEIRIRNKLQGWSPQSEMGAQYARRHIRKRDDDLAERLANNIIERGSGERGRAEEEN</sequence>
<evidence type="ECO:0000256" key="2">
    <source>
        <dbReference type="SAM" id="MobiDB-lite"/>
    </source>
</evidence>
<feature type="domain" description="Tyr recombinase" evidence="3">
    <location>
        <begin position="223"/>
        <end position="433"/>
    </location>
</feature>
<dbReference type="InterPro" id="IPR013762">
    <property type="entry name" value="Integrase-like_cat_sf"/>
</dbReference>
<organism evidence="4 5">
    <name type="scientific">Mesorhizobium vachelliae</name>
    <dbReference type="NCBI Taxonomy" id="3072309"/>
    <lineage>
        <taxon>Bacteria</taxon>
        <taxon>Pseudomonadati</taxon>
        <taxon>Pseudomonadota</taxon>
        <taxon>Alphaproteobacteria</taxon>
        <taxon>Hyphomicrobiales</taxon>
        <taxon>Phyllobacteriaceae</taxon>
        <taxon>Mesorhizobium</taxon>
    </lineage>
</organism>
<accession>A0ABU5ADF7</accession>
<dbReference type="CDD" id="cd00397">
    <property type="entry name" value="DNA_BRE_C"/>
    <property type="match status" value="1"/>
</dbReference>
<keyword evidence="5" id="KW-1185">Reference proteome</keyword>
<reference evidence="4 5" key="1">
    <citation type="submission" date="2023-08" db="EMBL/GenBank/DDBJ databases">
        <title>Implementing the SeqCode for naming new Mesorhizobium species isolated from Vachellia karroo root nodules.</title>
        <authorList>
            <person name="Van Lill M."/>
        </authorList>
    </citation>
    <scope>NUCLEOTIDE SEQUENCE [LARGE SCALE GENOMIC DNA]</scope>
    <source>
        <strain evidence="4 5">VK25D</strain>
    </source>
</reference>
<evidence type="ECO:0000256" key="1">
    <source>
        <dbReference type="ARBA" id="ARBA00023172"/>
    </source>
</evidence>
<dbReference type="RefSeq" id="WP_320252900.1">
    <property type="nucleotide sequence ID" value="NZ_JAVIIQ010000018.1"/>
</dbReference>
<dbReference type="PROSITE" id="PS51898">
    <property type="entry name" value="TYR_RECOMBINASE"/>
    <property type="match status" value="1"/>
</dbReference>
<dbReference type="Proteomes" id="UP001285154">
    <property type="component" value="Unassembled WGS sequence"/>
</dbReference>
<dbReference type="Pfam" id="PF00589">
    <property type="entry name" value="Phage_integrase"/>
    <property type="match status" value="1"/>
</dbReference>
<dbReference type="SUPFAM" id="SSF56349">
    <property type="entry name" value="DNA breaking-rejoining enzymes"/>
    <property type="match status" value="1"/>
</dbReference>
<evidence type="ECO:0000313" key="5">
    <source>
        <dbReference type="Proteomes" id="UP001285154"/>
    </source>
</evidence>
<dbReference type="EMBL" id="JAVIIQ010000018">
    <property type="protein sequence ID" value="MDX8535243.1"/>
    <property type="molecule type" value="Genomic_DNA"/>
</dbReference>
<keyword evidence="1" id="KW-0233">DNA recombination</keyword>